<dbReference type="Proteomes" id="UP000307943">
    <property type="component" value="Unassembled WGS sequence"/>
</dbReference>
<evidence type="ECO:0000259" key="1">
    <source>
        <dbReference type="Pfam" id="PF13088"/>
    </source>
</evidence>
<proteinExistence type="predicted"/>
<dbReference type="InterPro" id="IPR036278">
    <property type="entry name" value="Sialidase_sf"/>
</dbReference>
<comment type="caution">
    <text evidence="2">The sequence shown here is derived from an EMBL/GenBank/DDBJ whole genome shotgun (WGS) entry which is preliminary data.</text>
</comment>
<name>A0A5C4TBC3_9BACL</name>
<dbReference type="CDD" id="cd15482">
    <property type="entry name" value="Sialidase_non-viral"/>
    <property type="match status" value="1"/>
</dbReference>
<dbReference type="Pfam" id="PF13088">
    <property type="entry name" value="BNR_2"/>
    <property type="match status" value="1"/>
</dbReference>
<dbReference type="AlphaFoldDB" id="A0A5C4TBC3"/>
<gene>
    <name evidence="2" type="ORF">FE784_11035</name>
</gene>
<feature type="domain" description="Sialidase" evidence="1">
    <location>
        <begin position="46"/>
        <end position="315"/>
    </location>
</feature>
<dbReference type="SUPFAM" id="SSF50939">
    <property type="entry name" value="Sialidases"/>
    <property type="match status" value="1"/>
</dbReference>
<dbReference type="EMBL" id="VDCQ01000012">
    <property type="protein sequence ID" value="TNJ66202.1"/>
    <property type="molecule type" value="Genomic_DNA"/>
</dbReference>
<sequence length="362" mass="40479">MDQKGTIVLDLRPGPGNPRNSEGAFLDLRDGRLMFAYSRFNGDSSHDNAKACIAVRFSSDEGGSWTGDEIIARPEDHDAINIMSVSLLRLGNGDIGLFYLLRFGWHDMRLHLRRSADEGTTWGDPVCCVQGKGYYVTNNDRVIRLASGRLVVPAALHRVKSNEESDWGQFDSRGITFFFLSDDDGATWREARNYCSIGVPNTRSDMQEPGVIELHDGVLWGWARTDLGCQYETYSHDGGVSWSTPVPSQFSSPCSPLSMKRNPDNGHLLAVWNPIPAYNTRRLEKHSWGRTPLIGAISKDEGKTWERHFAVEREEDGNGCCYVAIHFTGSSVFLAYCAGEAEDDICLTRLKIRKMDLAELYA</sequence>
<dbReference type="PANTHER" id="PTHR43752:SF2">
    <property type="entry name" value="BNR_ASP-BOX REPEAT FAMILY PROTEIN"/>
    <property type="match status" value="1"/>
</dbReference>
<dbReference type="InterPro" id="IPR011040">
    <property type="entry name" value="Sialidase"/>
</dbReference>
<dbReference type="PANTHER" id="PTHR43752">
    <property type="entry name" value="BNR/ASP-BOX REPEAT FAMILY PROTEIN"/>
    <property type="match status" value="1"/>
</dbReference>
<keyword evidence="3" id="KW-1185">Reference proteome</keyword>
<dbReference type="Gene3D" id="2.120.10.10">
    <property type="match status" value="1"/>
</dbReference>
<reference evidence="2 3" key="1">
    <citation type="submission" date="2019-05" db="EMBL/GenBank/DDBJ databases">
        <title>We sequenced the genome of Paenibacillus hemerocallicola KCTC 33185 for further insight into its adaptation and study the phylogeny of Paenibacillus.</title>
        <authorList>
            <person name="Narsing Rao M.P."/>
        </authorList>
    </citation>
    <scope>NUCLEOTIDE SEQUENCE [LARGE SCALE GENOMIC DNA]</scope>
    <source>
        <strain evidence="2 3">KCTC 33185</strain>
    </source>
</reference>
<dbReference type="RefSeq" id="WP_139602254.1">
    <property type="nucleotide sequence ID" value="NZ_VDCQ01000012.1"/>
</dbReference>
<dbReference type="OrthoDB" id="41724at2"/>
<evidence type="ECO:0000313" key="2">
    <source>
        <dbReference type="EMBL" id="TNJ66202.1"/>
    </source>
</evidence>
<evidence type="ECO:0000313" key="3">
    <source>
        <dbReference type="Proteomes" id="UP000307943"/>
    </source>
</evidence>
<organism evidence="2 3">
    <name type="scientific">Paenibacillus hemerocallicola</name>
    <dbReference type="NCBI Taxonomy" id="1172614"/>
    <lineage>
        <taxon>Bacteria</taxon>
        <taxon>Bacillati</taxon>
        <taxon>Bacillota</taxon>
        <taxon>Bacilli</taxon>
        <taxon>Bacillales</taxon>
        <taxon>Paenibacillaceae</taxon>
        <taxon>Paenibacillus</taxon>
    </lineage>
</organism>
<protein>
    <submittedName>
        <fullName evidence="2">Exo-alpha-sialidase</fullName>
    </submittedName>
</protein>
<accession>A0A5C4TBC3</accession>